<reference evidence="3" key="1">
    <citation type="submission" date="2018-01" db="EMBL/GenBank/DDBJ databases">
        <authorList>
            <person name="Mao J.F."/>
        </authorList>
    </citation>
    <scope>NUCLEOTIDE SEQUENCE</scope>
    <source>
        <strain evidence="3">Huo1</strain>
        <tissue evidence="3">Leaf</tissue>
    </source>
</reference>
<keyword evidence="4" id="KW-1185">Reference proteome</keyword>
<reference evidence="3" key="2">
    <citation type="submission" date="2020-08" db="EMBL/GenBank/DDBJ databases">
        <title>Plant Genome Project.</title>
        <authorList>
            <person name="Zhang R.-G."/>
        </authorList>
    </citation>
    <scope>NUCLEOTIDE SEQUENCE</scope>
    <source>
        <strain evidence="3">Huo1</strain>
        <tissue evidence="3">Leaf</tissue>
    </source>
</reference>
<evidence type="ECO:0000256" key="1">
    <source>
        <dbReference type="SAM" id="MobiDB-lite"/>
    </source>
</evidence>
<name>A0A8X8YBZ2_SALSN</name>
<dbReference type="InterPro" id="IPR045026">
    <property type="entry name" value="LIMYB"/>
</dbReference>
<gene>
    <name evidence="3" type="ORF">SASPL_111170</name>
</gene>
<evidence type="ECO:0000259" key="2">
    <source>
        <dbReference type="Pfam" id="PF12776"/>
    </source>
</evidence>
<dbReference type="EMBL" id="PNBA02000004">
    <property type="protein sequence ID" value="KAG6426931.1"/>
    <property type="molecule type" value="Genomic_DNA"/>
</dbReference>
<dbReference type="PANTHER" id="PTHR47584:SF14">
    <property type="entry name" value="L10-INTERACTING MYB DOMAIN-CONTAINING PROTEIN-LIKE"/>
    <property type="match status" value="1"/>
</dbReference>
<evidence type="ECO:0000313" key="3">
    <source>
        <dbReference type="EMBL" id="KAG6426931.1"/>
    </source>
</evidence>
<feature type="region of interest" description="Disordered" evidence="1">
    <location>
        <begin position="222"/>
        <end position="256"/>
    </location>
</feature>
<comment type="caution">
    <text evidence="3">The sequence shown here is derived from an EMBL/GenBank/DDBJ whole genome shotgun (WGS) entry which is preliminary data.</text>
</comment>
<dbReference type="PANTHER" id="PTHR47584">
    <property type="match status" value="1"/>
</dbReference>
<protein>
    <recommendedName>
        <fullName evidence="2">Myb/SANT-like domain-containing protein</fullName>
    </recommendedName>
</protein>
<dbReference type="InterPro" id="IPR024752">
    <property type="entry name" value="Myb/SANT-like_dom"/>
</dbReference>
<accession>A0A8X8YBZ2</accession>
<dbReference type="AlphaFoldDB" id="A0A8X8YBZ2"/>
<dbReference type="Pfam" id="PF12776">
    <property type="entry name" value="Myb_DNA-bind_3"/>
    <property type="match status" value="1"/>
</dbReference>
<feature type="domain" description="Myb/SANT-like" evidence="2">
    <location>
        <begin position="16"/>
        <end position="108"/>
    </location>
</feature>
<feature type="compositionally biased region" description="Polar residues" evidence="1">
    <location>
        <begin position="243"/>
        <end position="256"/>
    </location>
</feature>
<proteinExistence type="predicted"/>
<organism evidence="3">
    <name type="scientific">Salvia splendens</name>
    <name type="common">Scarlet sage</name>
    <dbReference type="NCBI Taxonomy" id="180675"/>
    <lineage>
        <taxon>Eukaryota</taxon>
        <taxon>Viridiplantae</taxon>
        <taxon>Streptophyta</taxon>
        <taxon>Embryophyta</taxon>
        <taxon>Tracheophyta</taxon>
        <taxon>Spermatophyta</taxon>
        <taxon>Magnoliopsida</taxon>
        <taxon>eudicotyledons</taxon>
        <taxon>Gunneridae</taxon>
        <taxon>Pentapetalae</taxon>
        <taxon>asterids</taxon>
        <taxon>lamiids</taxon>
        <taxon>Lamiales</taxon>
        <taxon>Lamiaceae</taxon>
        <taxon>Nepetoideae</taxon>
        <taxon>Mentheae</taxon>
        <taxon>Salviinae</taxon>
        <taxon>Salvia</taxon>
        <taxon>Salvia subgen. Calosphace</taxon>
        <taxon>core Calosphace</taxon>
    </lineage>
</organism>
<dbReference type="Proteomes" id="UP000298416">
    <property type="component" value="Unassembled WGS sequence"/>
</dbReference>
<evidence type="ECO:0000313" key="4">
    <source>
        <dbReference type="Proteomes" id="UP000298416"/>
    </source>
</evidence>
<sequence length="266" mass="30279">MDLNLPGPAAFLYKGKWSAECDTTLVNCLVKLKSETQWTLKHFPSWFVLTAQRQIKQFEGVFFSESELHQRVDLLHTRYKTFKAIVNEKGAHWDQKNKYVRASNDLWHMMIKKNKFAGAYYYQDEPIYPSLVCLFGMDDIKVEGEVEVIEISDNTIKIISDDTLAIDMDANDEEVNSPAVFRRPNVKRKLFNEEEMPTNMESSTDSAAYFIDLVNAGQLPTRVGMSQATPKPTTFGDPDVGPSTKSPHISSCASNSPIGWWPQNRI</sequence>